<comment type="caution">
    <text evidence="2">The sequence shown here is derived from an EMBL/GenBank/DDBJ whole genome shotgun (WGS) entry which is preliminary data.</text>
</comment>
<sequence>MRYLIIIEKTETGYSAYSPDLPGCVSTGSTHEEVEQNMREAIEFHLEGLKLEGWEIPQPSTSFAFVEIAA</sequence>
<name>A0AAE3KN91_9CYAN</name>
<accession>A0AAE3KN91</accession>
<dbReference type="Pfam" id="PF15919">
    <property type="entry name" value="HicB_lk_antitox"/>
    <property type="match status" value="1"/>
</dbReference>
<dbReference type="PANTHER" id="PTHR34504">
    <property type="entry name" value="ANTITOXIN HICB"/>
    <property type="match status" value="1"/>
</dbReference>
<dbReference type="EMBL" id="JAMZMM010000125">
    <property type="protein sequence ID" value="MCP2729571.1"/>
    <property type="molecule type" value="Genomic_DNA"/>
</dbReference>
<protein>
    <submittedName>
        <fullName evidence="2">Type II toxin-antitoxin system HicB family antitoxin</fullName>
    </submittedName>
</protein>
<reference evidence="2" key="1">
    <citation type="submission" date="2022-06" db="EMBL/GenBank/DDBJ databases">
        <title>New cyanobacteria of genus Symplocastrum in benthos of Lake Baikal.</title>
        <authorList>
            <person name="Sorokovikova E."/>
            <person name="Tikhonova I."/>
            <person name="Krasnopeev A."/>
            <person name="Evseev P."/>
            <person name="Gladkikh A."/>
            <person name="Belykh O."/>
        </authorList>
    </citation>
    <scope>NUCLEOTIDE SEQUENCE</scope>
    <source>
        <strain evidence="2">BBK-W-15</strain>
    </source>
</reference>
<gene>
    <name evidence="2" type="ORF">NJ959_14040</name>
</gene>
<evidence type="ECO:0000313" key="2">
    <source>
        <dbReference type="EMBL" id="MCP2729571.1"/>
    </source>
</evidence>
<dbReference type="AlphaFoldDB" id="A0AAE3KN91"/>
<evidence type="ECO:0000313" key="3">
    <source>
        <dbReference type="Proteomes" id="UP001204953"/>
    </source>
</evidence>
<feature type="domain" description="HicB-like antitoxin of toxin-antitoxin system" evidence="1">
    <location>
        <begin position="3"/>
        <end position="61"/>
    </location>
</feature>
<dbReference type="PANTHER" id="PTHR34504:SF2">
    <property type="entry name" value="UPF0150 PROTEIN SSL0259"/>
    <property type="match status" value="1"/>
</dbReference>
<dbReference type="Proteomes" id="UP001204953">
    <property type="component" value="Unassembled WGS sequence"/>
</dbReference>
<dbReference type="RefSeq" id="WP_254012352.1">
    <property type="nucleotide sequence ID" value="NZ_JAMZMM010000125.1"/>
</dbReference>
<dbReference type="InterPro" id="IPR051404">
    <property type="entry name" value="TA_system_antitoxin"/>
</dbReference>
<evidence type="ECO:0000259" key="1">
    <source>
        <dbReference type="Pfam" id="PF15919"/>
    </source>
</evidence>
<dbReference type="InterPro" id="IPR031807">
    <property type="entry name" value="HicB-like"/>
</dbReference>
<dbReference type="InterPro" id="IPR035069">
    <property type="entry name" value="TTHA1013/TTHA0281-like"/>
</dbReference>
<keyword evidence="3" id="KW-1185">Reference proteome</keyword>
<dbReference type="Gene3D" id="3.30.160.250">
    <property type="match status" value="1"/>
</dbReference>
<proteinExistence type="predicted"/>
<dbReference type="SUPFAM" id="SSF143100">
    <property type="entry name" value="TTHA1013/TTHA0281-like"/>
    <property type="match status" value="1"/>
</dbReference>
<organism evidence="2 3">
    <name type="scientific">Limnofasciculus baicalensis BBK-W-15</name>
    <dbReference type="NCBI Taxonomy" id="2699891"/>
    <lineage>
        <taxon>Bacteria</taxon>
        <taxon>Bacillati</taxon>
        <taxon>Cyanobacteriota</taxon>
        <taxon>Cyanophyceae</taxon>
        <taxon>Coleofasciculales</taxon>
        <taxon>Coleofasciculaceae</taxon>
        <taxon>Limnofasciculus</taxon>
        <taxon>Limnofasciculus baicalensis</taxon>
    </lineage>
</organism>